<evidence type="ECO:0000256" key="3">
    <source>
        <dbReference type="ARBA" id="ARBA00022519"/>
    </source>
</evidence>
<dbReference type="InterPro" id="IPR000297">
    <property type="entry name" value="PPIase_PpiC"/>
</dbReference>
<evidence type="ECO:0000256" key="11">
    <source>
        <dbReference type="PROSITE-ProRule" id="PRU00278"/>
    </source>
</evidence>
<dbReference type="Proteomes" id="UP000247540">
    <property type="component" value="Unassembled WGS sequence"/>
</dbReference>
<comment type="similarity">
    <text evidence="8">Belongs to the PpiD chaperone family.</text>
</comment>
<keyword evidence="7" id="KW-0143">Chaperone</keyword>
<keyword evidence="3" id="KW-0997">Cell inner membrane</keyword>
<dbReference type="InterPro" id="IPR052029">
    <property type="entry name" value="PpiD_chaperone"/>
</dbReference>
<dbReference type="PROSITE" id="PS50198">
    <property type="entry name" value="PPIC_PPIASE_2"/>
    <property type="match status" value="1"/>
</dbReference>
<dbReference type="Gene3D" id="1.10.4030.10">
    <property type="entry name" value="Porin chaperone SurA, peptide-binding domain"/>
    <property type="match status" value="1"/>
</dbReference>
<dbReference type="RefSeq" id="WP_110465548.1">
    <property type="nucleotide sequence ID" value="NZ_JAMOFZ010000010.1"/>
</dbReference>
<dbReference type="GO" id="GO:0003755">
    <property type="term" value="F:peptidyl-prolyl cis-trans isomerase activity"/>
    <property type="evidence" value="ECO:0007669"/>
    <property type="project" value="UniProtKB-KW"/>
</dbReference>
<evidence type="ECO:0000256" key="4">
    <source>
        <dbReference type="ARBA" id="ARBA00022692"/>
    </source>
</evidence>
<feature type="transmembrane region" description="Helical" evidence="12">
    <location>
        <begin position="12"/>
        <end position="29"/>
    </location>
</feature>
<keyword evidence="5 12" id="KW-1133">Transmembrane helix</keyword>
<protein>
    <recommendedName>
        <fullName evidence="9">Periplasmic chaperone PpiD</fullName>
    </recommendedName>
    <alternativeName>
        <fullName evidence="10">Periplasmic folding chaperone</fullName>
    </alternativeName>
</protein>
<feature type="domain" description="PpiC" evidence="13">
    <location>
        <begin position="268"/>
        <end position="371"/>
    </location>
</feature>
<keyword evidence="6 12" id="KW-0472">Membrane</keyword>
<dbReference type="PANTHER" id="PTHR47529:SF1">
    <property type="entry name" value="PERIPLASMIC CHAPERONE PPID"/>
    <property type="match status" value="1"/>
</dbReference>
<dbReference type="OrthoDB" id="9812372at2"/>
<evidence type="ECO:0000259" key="13">
    <source>
        <dbReference type="PROSITE" id="PS50198"/>
    </source>
</evidence>
<organism evidence="14 15">
    <name type="scientific">Xylophilus ampelinus</name>
    <dbReference type="NCBI Taxonomy" id="54067"/>
    <lineage>
        <taxon>Bacteria</taxon>
        <taxon>Pseudomonadati</taxon>
        <taxon>Pseudomonadota</taxon>
        <taxon>Betaproteobacteria</taxon>
        <taxon>Burkholderiales</taxon>
        <taxon>Xylophilus</taxon>
    </lineage>
</organism>
<evidence type="ECO:0000256" key="10">
    <source>
        <dbReference type="ARBA" id="ARBA00042775"/>
    </source>
</evidence>
<dbReference type="Gene3D" id="3.10.50.40">
    <property type="match status" value="1"/>
</dbReference>
<keyword evidence="11 14" id="KW-0413">Isomerase</keyword>
<evidence type="ECO:0000256" key="6">
    <source>
        <dbReference type="ARBA" id="ARBA00023136"/>
    </source>
</evidence>
<sequence length="643" mass="70637">MFESIRKHSKIVMIVLFLLIIPSFVLFGVDGYRQSMSSSATVATVDGHDITQGDWDAAHRQNIERMRAQSPNVDTRLLDSPEARYASLERLVRERVLRTAAEQKRILPSDARLARILHDDPGVAALRGPDGKLDMAQYREALQRQGMTPEMYESSVRAELALRQIIDSVQATAFASTGQANAALDPFFEKRTIQVAQFKPQDFTAKVALTDADLQAYHQQHQQQFRVQEQADVEYLVLDLDSIKKTIVPTEQELRTYYERNQAKLAGQEERRASHILLTVAKDAPAAERDKAKAKADELLAAARKNPAQFAELARKNSQDPGSAANGGDLDFFARGAMVKPFEDAAFALKKGEISDVVASDFGYHIIMLTDIKAPKVRTFAELRPELEAEYRQQRAQAKFSEAAETFTNAVYEQAESLQPAAERLKLTVRTATQVTRAPAPGAAGALASPRLLEALFSADAIEKKRNTEAIEIGPNQLAAARIVRHTPAQTPAFEAVQARVRELATAQRAAELARKDGEARLAAWKADPAKANLPAAVTVSRGDPQQQPRAVVDAAMRVAAAPLPGFEGVDLGVDLGGEGYAVVRVNKVEARQPATGDNQARERAQVVQWWSSAEGAAYYELLKEKMKVRIKADRPAASTVEG</sequence>
<keyword evidence="4 12" id="KW-0812">Transmembrane</keyword>
<dbReference type="Pfam" id="PF13624">
    <property type="entry name" value="SurA_N_3"/>
    <property type="match status" value="1"/>
</dbReference>
<reference evidence="14 15" key="1">
    <citation type="submission" date="2018-06" db="EMBL/GenBank/DDBJ databases">
        <title>Genomic Encyclopedia of Type Strains, Phase III (KMG-III): the genomes of soil and plant-associated and newly described type strains.</title>
        <authorList>
            <person name="Whitman W."/>
        </authorList>
    </citation>
    <scope>NUCLEOTIDE SEQUENCE [LARGE SCALE GENOMIC DNA]</scope>
    <source>
        <strain evidence="14 15">CECT 7646</strain>
    </source>
</reference>
<keyword evidence="15" id="KW-1185">Reference proteome</keyword>
<dbReference type="PANTHER" id="PTHR47529">
    <property type="entry name" value="PEPTIDYL-PROLYL CIS-TRANS ISOMERASE D"/>
    <property type="match status" value="1"/>
</dbReference>
<evidence type="ECO:0000256" key="9">
    <source>
        <dbReference type="ARBA" id="ARBA00040743"/>
    </source>
</evidence>
<comment type="subcellular location">
    <subcellularLocation>
        <location evidence="1">Cell inner membrane</location>
        <topology evidence="1">Single-pass type II membrane protein</topology>
        <orientation evidence="1">Periplasmic side</orientation>
    </subcellularLocation>
</comment>
<evidence type="ECO:0000256" key="1">
    <source>
        <dbReference type="ARBA" id="ARBA00004382"/>
    </source>
</evidence>
<evidence type="ECO:0000313" key="15">
    <source>
        <dbReference type="Proteomes" id="UP000247540"/>
    </source>
</evidence>
<evidence type="ECO:0000256" key="5">
    <source>
        <dbReference type="ARBA" id="ARBA00022989"/>
    </source>
</evidence>
<dbReference type="SUPFAM" id="SSF54534">
    <property type="entry name" value="FKBP-like"/>
    <property type="match status" value="1"/>
</dbReference>
<dbReference type="InterPro" id="IPR046357">
    <property type="entry name" value="PPIase_dom_sf"/>
</dbReference>
<accession>A0A318SLD8</accession>
<dbReference type="SUPFAM" id="SSF109998">
    <property type="entry name" value="Triger factor/SurA peptide-binding domain-like"/>
    <property type="match status" value="1"/>
</dbReference>
<dbReference type="InterPro" id="IPR027304">
    <property type="entry name" value="Trigger_fact/SurA_dom_sf"/>
</dbReference>
<proteinExistence type="inferred from homology"/>
<dbReference type="Pfam" id="PF13616">
    <property type="entry name" value="Rotamase_3"/>
    <property type="match status" value="1"/>
</dbReference>
<evidence type="ECO:0000256" key="7">
    <source>
        <dbReference type="ARBA" id="ARBA00023186"/>
    </source>
</evidence>
<keyword evidence="11" id="KW-0697">Rotamase</keyword>
<dbReference type="GO" id="GO:0005886">
    <property type="term" value="C:plasma membrane"/>
    <property type="evidence" value="ECO:0007669"/>
    <property type="project" value="UniProtKB-SubCell"/>
</dbReference>
<comment type="caution">
    <text evidence="14">The sequence shown here is derived from an EMBL/GenBank/DDBJ whole genome shotgun (WGS) entry which is preliminary data.</text>
</comment>
<keyword evidence="2" id="KW-1003">Cell membrane</keyword>
<dbReference type="AlphaFoldDB" id="A0A318SLD8"/>
<evidence type="ECO:0000256" key="8">
    <source>
        <dbReference type="ARBA" id="ARBA00038408"/>
    </source>
</evidence>
<evidence type="ECO:0000256" key="2">
    <source>
        <dbReference type="ARBA" id="ARBA00022475"/>
    </source>
</evidence>
<evidence type="ECO:0000313" key="14">
    <source>
        <dbReference type="EMBL" id="PYE78051.1"/>
    </source>
</evidence>
<name>A0A318SLD8_9BURK</name>
<dbReference type="EMBL" id="QJTC01000010">
    <property type="protein sequence ID" value="PYE78051.1"/>
    <property type="molecule type" value="Genomic_DNA"/>
</dbReference>
<evidence type="ECO:0000256" key="12">
    <source>
        <dbReference type="SAM" id="Phobius"/>
    </source>
</evidence>
<gene>
    <name evidence="14" type="ORF">DFQ15_11080</name>
</gene>